<evidence type="ECO:0000256" key="1">
    <source>
        <dbReference type="ARBA" id="ARBA00004141"/>
    </source>
</evidence>
<dbReference type="AlphaFoldDB" id="A0A367GT05"/>
<evidence type="ECO:0000256" key="3">
    <source>
        <dbReference type="ARBA" id="ARBA00022692"/>
    </source>
</evidence>
<dbReference type="PANTHER" id="PTHR13353">
    <property type="entry name" value="TRANSMEMBRANE PROTEIN 19"/>
    <property type="match status" value="1"/>
</dbReference>
<comment type="caution">
    <text evidence="7">The sequence shown here is derived from an EMBL/GenBank/DDBJ whole genome shotgun (WGS) entry which is preliminary data.</text>
</comment>
<accession>A0A367GT05</accession>
<dbReference type="RefSeq" id="WP_114003277.1">
    <property type="nucleotide sequence ID" value="NZ_QGDC01000001.1"/>
</dbReference>
<sequence length="234" mass="24311">MPFKYVVLCLIVLSGMVFAIRTHKLTPWAAFVGGIVGLAVFIGAGFTGVSMLTAFFMMGSAATMWQKSLKEDMKLVERADATRRTSQVLANAGVAALMGVLAYALPAHASVFQLMMAGALASATSDTLSSELGMVYGSGAYNILTFKRDKKGMDGVVSVEGTLIGAWGGAIIATIYVIGFGNNYALVTIIVAATVGNLADSVLGATLERKGIIGNNIVNFLSTGAASLIVLLLN</sequence>
<feature type="transmembrane region" description="Helical" evidence="6">
    <location>
        <begin position="184"/>
        <end position="205"/>
    </location>
</feature>
<evidence type="ECO:0000256" key="4">
    <source>
        <dbReference type="ARBA" id="ARBA00022989"/>
    </source>
</evidence>
<feature type="transmembrane region" description="Helical" evidence="6">
    <location>
        <begin position="156"/>
        <end position="178"/>
    </location>
</feature>
<evidence type="ECO:0000256" key="6">
    <source>
        <dbReference type="SAM" id="Phobius"/>
    </source>
</evidence>
<gene>
    <name evidence="7" type="ORF">DJ568_00530</name>
</gene>
<evidence type="ECO:0000256" key="2">
    <source>
        <dbReference type="ARBA" id="ARBA00009012"/>
    </source>
</evidence>
<feature type="transmembrane region" description="Helical" evidence="6">
    <location>
        <begin position="88"/>
        <end position="107"/>
    </location>
</feature>
<dbReference type="EMBL" id="QGDC01000001">
    <property type="protein sequence ID" value="RCH56380.1"/>
    <property type="molecule type" value="Genomic_DNA"/>
</dbReference>
<protein>
    <submittedName>
        <fullName evidence="7">DUF92 domain-containing protein</fullName>
    </submittedName>
</protein>
<dbReference type="Pfam" id="PF01940">
    <property type="entry name" value="DUF92"/>
    <property type="match status" value="1"/>
</dbReference>
<dbReference type="Proteomes" id="UP000253209">
    <property type="component" value="Unassembled WGS sequence"/>
</dbReference>
<organism evidence="7 8">
    <name type="scientific">Mucilaginibacter hurinus</name>
    <dbReference type="NCBI Taxonomy" id="2201324"/>
    <lineage>
        <taxon>Bacteria</taxon>
        <taxon>Pseudomonadati</taxon>
        <taxon>Bacteroidota</taxon>
        <taxon>Sphingobacteriia</taxon>
        <taxon>Sphingobacteriales</taxon>
        <taxon>Sphingobacteriaceae</taxon>
        <taxon>Mucilaginibacter</taxon>
    </lineage>
</organism>
<evidence type="ECO:0000313" key="7">
    <source>
        <dbReference type="EMBL" id="RCH56380.1"/>
    </source>
</evidence>
<comment type="similarity">
    <text evidence="2">Belongs to the TMEM19 family.</text>
</comment>
<feature type="transmembrane region" description="Helical" evidence="6">
    <location>
        <begin position="217"/>
        <end position="233"/>
    </location>
</feature>
<dbReference type="PANTHER" id="PTHR13353:SF5">
    <property type="entry name" value="TRANSMEMBRANE PROTEIN 19"/>
    <property type="match status" value="1"/>
</dbReference>
<keyword evidence="4 6" id="KW-1133">Transmembrane helix</keyword>
<proteinExistence type="inferred from homology"/>
<dbReference type="OrthoDB" id="9770047at2"/>
<keyword evidence="8" id="KW-1185">Reference proteome</keyword>
<keyword evidence="5 6" id="KW-0472">Membrane</keyword>
<comment type="subcellular location">
    <subcellularLocation>
        <location evidence="1">Membrane</location>
        <topology evidence="1">Multi-pass membrane protein</topology>
    </subcellularLocation>
</comment>
<keyword evidence="3 6" id="KW-0812">Transmembrane</keyword>
<reference evidence="7 8" key="1">
    <citation type="submission" date="2018-05" db="EMBL/GenBank/DDBJ databases">
        <title>Mucilaginibacter hurinus sp. nov., isolated from briquette warehouse soil.</title>
        <authorList>
            <person name="Choi L."/>
        </authorList>
    </citation>
    <scope>NUCLEOTIDE SEQUENCE [LARGE SCALE GENOMIC DNA]</scope>
    <source>
        <strain evidence="7 8">ZR32</strain>
    </source>
</reference>
<dbReference type="GO" id="GO:0016020">
    <property type="term" value="C:membrane"/>
    <property type="evidence" value="ECO:0007669"/>
    <property type="project" value="UniProtKB-SubCell"/>
</dbReference>
<evidence type="ECO:0000256" key="5">
    <source>
        <dbReference type="ARBA" id="ARBA00023136"/>
    </source>
</evidence>
<dbReference type="InterPro" id="IPR002794">
    <property type="entry name" value="DUF92_TMEM19"/>
</dbReference>
<name>A0A367GT05_9SPHI</name>
<feature type="transmembrane region" description="Helical" evidence="6">
    <location>
        <begin position="29"/>
        <end position="57"/>
    </location>
</feature>
<evidence type="ECO:0000313" key="8">
    <source>
        <dbReference type="Proteomes" id="UP000253209"/>
    </source>
</evidence>